<evidence type="ECO:0000313" key="5">
    <source>
        <dbReference type="Proteomes" id="UP000053110"/>
    </source>
</evidence>
<feature type="transmembrane region" description="Helical" evidence="2">
    <location>
        <begin position="659"/>
        <end position="682"/>
    </location>
</feature>
<gene>
    <name evidence="3" type="ORF">BGT96224_5490</name>
    <name evidence="4" type="ORF">BGT96224V2_LOCUS4969</name>
</gene>
<dbReference type="OrthoDB" id="3543352at2759"/>
<name>A0A061HK89_BLUGR</name>
<sequence length="978" mass="109817">MEISRQNSYSLDGTEMIKSGKSSIEAQNLAEIQAAMMEELGIKRKDALPLEDLINDVKIDEAEMLKKLKSPKKNNSGVIAWQNIKFDDINPAESEIDSIADGQLARIRRRALSFNDRGIYVANGDEKYLRQGKLDPLNEEQNVTANNGSDKKEKWKQDSISGKLTSFMRRNSDFPRKNLSQARAFPSSRQQYIDNSTKIKMSINRLRESVAGNHKLAAEKKLQPHLKDMNHSVHQPKEPPLTRSQTIGQKYPTKHRSLTESSAWGKLDEDAFLAFAIQPKTLASQFKENNGDKTSTLSCYASSKDEKTCSTPKSPPKKSLKPHDTQKLVSNFKRADNLQCRDLTPEKPQLSNLKSSIVSSYSKDKSQNRSSPITEQIRLGSLQDSKWAQNIENFKNEIQSPEKSVLSSTDCRIIKETRVKLQKNSASEQSGVVRLTKIQTSGCGEIELVQNGKSVVKEVISENSLFVTDANDATRTTIIYKTVSKCKKVATWKIAFQTCYTKVEFQKLYLNLRKESIIGSKQIPEKISPRKSTSGSRVKETSQSIQSNLLGQKIIYPLNPSKEAQNFEAKTNEINLIDLDSPVKSSISSASNSSSMNTSSQDSDKTKFYSTTQSPENKRPGKRLDFNNLSDDLIEISDDSLEVEPDNLDKGKINFSMDWRLLLFAIISLIFSILFQIAYNLVHFLHGSGKLAENSLVKAKSSASLSQERHKGTNESGIINATRVNSFQHDSLSAQVSPAQSVTKKFANANRVDLGNDTVMGFNEKSMEQRDNNIARRPDRIKKGSIAAKSTLEAVKDERQISFHKTPSRPISPFEIPKLSELTSYKYEKSKKCSGDKTCTSDASKSNNDNSDGSYVLSDITNISSCTSEICGQKLQATGPIQNQMHRIFPSLQWHPNRIIYNREELLSLNNIASNQREHEIKIENEILNFIRPASKVKNYVKDHFKEVESENGGSVISLNSECPSEYNFRNCSQIYQV</sequence>
<feature type="region of interest" description="Disordered" evidence="1">
    <location>
        <begin position="523"/>
        <end position="544"/>
    </location>
</feature>
<dbReference type="EMBL" id="KE375117">
    <property type="protein sequence ID" value="EPQ63448.1"/>
    <property type="molecule type" value="Genomic_DNA"/>
</dbReference>
<accession>A0A061HK89</accession>
<protein>
    <submittedName>
        <fullName evidence="4">Bgt-5490</fullName>
    </submittedName>
</protein>
<dbReference type="AlphaFoldDB" id="A0A061HK89"/>
<feature type="region of interest" description="Disordered" evidence="1">
    <location>
        <begin position="140"/>
        <end position="159"/>
    </location>
</feature>
<feature type="region of interest" description="Disordered" evidence="1">
    <location>
        <begin position="832"/>
        <end position="853"/>
    </location>
</feature>
<feature type="compositionally biased region" description="Low complexity" evidence="1">
    <location>
        <begin position="588"/>
        <end position="601"/>
    </location>
</feature>
<evidence type="ECO:0000313" key="3">
    <source>
        <dbReference type="EMBL" id="EPQ63448.1"/>
    </source>
</evidence>
<evidence type="ECO:0000256" key="2">
    <source>
        <dbReference type="SAM" id="Phobius"/>
    </source>
</evidence>
<evidence type="ECO:0000256" key="1">
    <source>
        <dbReference type="SAM" id="MobiDB-lite"/>
    </source>
</evidence>
<evidence type="ECO:0000313" key="4">
    <source>
        <dbReference type="EMBL" id="SUZ11787.1"/>
    </source>
</evidence>
<dbReference type="HOGENOM" id="CLU_304023_0_0_1"/>
<feature type="region of interest" description="Disordered" evidence="1">
    <location>
        <begin position="230"/>
        <end position="253"/>
    </location>
</feature>
<feature type="region of interest" description="Disordered" evidence="1">
    <location>
        <begin position="301"/>
        <end position="325"/>
    </location>
</feature>
<feature type="region of interest" description="Disordered" evidence="1">
    <location>
        <begin position="354"/>
        <end position="374"/>
    </location>
</feature>
<keyword evidence="2" id="KW-0472">Membrane</keyword>
<feature type="region of interest" description="Disordered" evidence="1">
    <location>
        <begin position="588"/>
        <end position="624"/>
    </location>
</feature>
<dbReference type="EMBL" id="UIGY01000145">
    <property type="protein sequence ID" value="SUZ11787.1"/>
    <property type="molecule type" value="Genomic_DNA"/>
</dbReference>
<proteinExistence type="predicted"/>
<keyword evidence="2" id="KW-0812">Transmembrane</keyword>
<reference evidence="3" key="2">
    <citation type="submission" date="2013-01" db="EMBL/GenBank/DDBJ databases">
        <title>The wheat powdery mildew genome reveals unique evolution of an obligate biotroph.</title>
        <authorList>
            <person name="Oberhaensli S."/>
            <person name="Wicker T."/>
            <person name="Keller B."/>
        </authorList>
    </citation>
    <scope>NUCLEOTIDE SEQUENCE</scope>
    <source>
        <strain evidence="3">96224</strain>
    </source>
</reference>
<feature type="compositionally biased region" description="Low complexity" evidence="1">
    <location>
        <begin position="841"/>
        <end position="853"/>
    </location>
</feature>
<organism evidence="4">
    <name type="scientific">Blumeria graminis f. sp. tritici 96224</name>
    <dbReference type="NCBI Taxonomy" id="1268274"/>
    <lineage>
        <taxon>Eukaryota</taxon>
        <taxon>Fungi</taxon>
        <taxon>Dikarya</taxon>
        <taxon>Ascomycota</taxon>
        <taxon>Pezizomycotina</taxon>
        <taxon>Leotiomycetes</taxon>
        <taxon>Erysiphales</taxon>
        <taxon>Erysiphaceae</taxon>
        <taxon>Blumeria</taxon>
    </lineage>
</organism>
<feature type="compositionally biased region" description="Polar residues" evidence="1">
    <location>
        <begin position="530"/>
        <end position="544"/>
    </location>
</feature>
<reference evidence="5" key="1">
    <citation type="journal article" date="2013" name="Nat. Genet.">
        <title>The wheat powdery mildew genome shows the unique evolution of an obligate biotroph.</title>
        <authorList>
            <person name="Wicker T."/>
            <person name="Oberhaensli S."/>
            <person name="Parlange F."/>
            <person name="Buchmann J.P."/>
            <person name="Shatalina M."/>
            <person name="Roffler S."/>
            <person name="Ben-David R."/>
            <person name="Dolezel J."/>
            <person name="Simkova H."/>
            <person name="Schulze-Lefert P."/>
            <person name="Spanu P.D."/>
            <person name="Bruggmann R."/>
            <person name="Amselem J."/>
            <person name="Quesneville H."/>
            <person name="Ver Loren van Themaat E."/>
            <person name="Paape T."/>
            <person name="Shimizu K.K."/>
            <person name="Keller B."/>
        </authorList>
    </citation>
    <scope>NUCLEOTIDE SEQUENCE [LARGE SCALE GENOMIC DNA]</scope>
    <source>
        <strain evidence="5">96224</strain>
    </source>
</reference>
<reference evidence="4" key="3">
    <citation type="submission" date="2018-07" db="EMBL/GenBank/DDBJ databases">
        <authorList>
            <person name="Quirk P.G."/>
            <person name="Krulwich T.A."/>
        </authorList>
    </citation>
    <scope>NUCLEOTIDE SEQUENCE</scope>
    <source>
        <strain evidence="4">96224</strain>
    </source>
</reference>
<keyword evidence="2" id="KW-1133">Transmembrane helix</keyword>
<dbReference type="Proteomes" id="UP000053110">
    <property type="component" value="Unassembled WGS sequence"/>
</dbReference>